<gene>
    <name evidence="1" type="ORF">HQ945_01820</name>
</gene>
<evidence type="ECO:0008006" key="3">
    <source>
        <dbReference type="Google" id="ProtNLM"/>
    </source>
</evidence>
<accession>A0A849VPE8</accession>
<keyword evidence="2" id="KW-1185">Reference proteome</keyword>
<dbReference type="Proteomes" id="UP000550508">
    <property type="component" value="Unassembled WGS sequence"/>
</dbReference>
<sequence length="152" mass="17373">MSDALLERLIPFIGEWRTDATIGGKPMASGHTRFEWLANRQFVIQRADAEMAPSLPREWTENSPFPITSIIGLDDATGLFTMLYTDARHVHRVVNMMVADGVWKLWRNSPGFFQRYVGTFDTGGNTIKGSWQRSQDGTYWAHDFDLVYRKVG</sequence>
<reference evidence="1 2" key="1">
    <citation type="submission" date="2020-05" db="EMBL/GenBank/DDBJ databases">
        <authorList>
            <person name="Kim M.K."/>
        </authorList>
    </citation>
    <scope>NUCLEOTIDE SEQUENCE [LARGE SCALE GENOMIC DNA]</scope>
    <source>
        <strain evidence="1 2">BT25</strain>
    </source>
</reference>
<dbReference type="RefSeq" id="WP_174207607.1">
    <property type="nucleotide sequence ID" value="NZ_JABUMX010000001.1"/>
</dbReference>
<dbReference type="AlphaFoldDB" id="A0A849VPE8"/>
<proteinExistence type="predicted"/>
<dbReference type="EMBL" id="JABUMX010000001">
    <property type="protein sequence ID" value="NTS29980.1"/>
    <property type="molecule type" value="Genomic_DNA"/>
</dbReference>
<name>A0A849VPE8_9HYPH</name>
<organism evidence="1 2">
    <name type="scientific">Phyllobacterium pellucidum</name>
    <dbReference type="NCBI Taxonomy" id="2740464"/>
    <lineage>
        <taxon>Bacteria</taxon>
        <taxon>Pseudomonadati</taxon>
        <taxon>Pseudomonadota</taxon>
        <taxon>Alphaproteobacteria</taxon>
        <taxon>Hyphomicrobiales</taxon>
        <taxon>Phyllobacteriaceae</taxon>
        <taxon>Phyllobacterium</taxon>
    </lineage>
</organism>
<protein>
    <recommendedName>
        <fullName evidence="3">DUF1579 domain-containing protein</fullName>
    </recommendedName>
</protein>
<evidence type="ECO:0000313" key="1">
    <source>
        <dbReference type="EMBL" id="NTS29980.1"/>
    </source>
</evidence>
<comment type="caution">
    <text evidence="1">The sequence shown here is derived from an EMBL/GenBank/DDBJ whole genome shotgun (WGS) entry which is preliminary data.</text>
</comment>
<evidence type="ECO:0000313" key="2">
    <source>
        <dbReference type="Proteomes" id="UP000550508"/>
    </source>
</evidence>